<name>A0A0A9A0P4_ARUDO</name>
<reference evidence="1" key="2">
    <citation type="journal article" date="2015" name="Data Brief">
        <title>Shoot transcriptome of the giant reed, Arundo donax.</title>
        <authorList>
            <person name="Barrero R.A."/>
            <person name="Guerrero F.D."/>
            <person name="Moolhuijzen P."/>
            <person name="Goolsby J.A."/>
            <person name="Tidwell J."/>
            <person name="Bellgard S.E."/>
            <person name="Bellgard M.I."/>
        </authorList>
    </citation>
    <scope>NUCLEOTIDE SEQUENCE</scope>
    <source>
        <tissue evidence="1">Shoot tissue taken approximately 20 cm above the soil surface</tissue>
    </source>
</reference>
<sequence>MLTANQSFHSVNNVQQHYLDPGEVYTSGKFTGM</sequence>
<accession>A0A0A9A0P4</accession>
<reference evidence="1" key="1">
    <citation type="submission" date="2014-09" db="EMBL/GenBank/DDBJ databases">
        <authorList>
            <person name="Magalhaes I.L.F."/>
            <person name="Oliveira U."/>
            <person name="Santos F.R."/>
            <person name="Vidigal T.H.D.A."/>
            <person name="Brescovit A.D."/>
            <person name="Santos A.J."/>
        </authorList>
    </citation>
    <scope>NUCLEOTIDE SEQUENCE</scope>
    <source>
        <tissue evidence="1">Shoot tissue taken approximately 20 cm above the soil surface</tissue>
    </source>
</reference>
<evidence type="ECO:0000313" key="1">
    <source>
        <dbReference type="EMBL" id="JAD42580.1"/>
    </source>
</evidence>
<organism evidence="1">
    <name type="scientific">Arundo donax</name>
    <name type="common">Giant reed</name>
    <name type="synonym">Donax arundinaceus</name>
    <dbReference type="NCBI Taxonomy" id="35708"/>
    <lineage>
        <taxon>Eukaryota</taxon>
        <taxon>Viridiplantae</taxon>
        <taxon>Streptophyta</taxon>
        <taxon>Embryophyta</taxon>
        <taxon>Tracheophyta</taxon>
        <taxon>Spermatophyta</taxon>
        <taxon>Magnoliopsida</taxon>
        <taxon>Liliopsida</taxon>
        <taxon>Poales</taxon>
        <taxon>Poaceae</taxon>
        <taxon>PACMAD clade</taxon>
        <taxon>Arundinoideae</taxon>
        <taxon>Arundineae</taxon>
        <taxon>Arundo</taxon>
    </lineage>
</organism>
<proteinExistence type="predicted"/>
<dbReference type="AlphaFoldDB" id="A0A0A9A0P4"/>
<protein>
    <submittedName>
        <fullName evidence="1">Uncharacterized protein</fullName>
    </submittedName>
</protein>
<dbReference type="EMBL" id="GBRH01255315">
    <property type="protein sequence ID" value="JAD42580.1"/>
    <property type="molecule type" value="Transcribed_RNA"/>
</dbReference>